<dbReference type="Gene3D" id="2.130.10.10">
    <property type="entry name" value="YVTN repeat-like/Quinoprotein amine dehydrogenase"/>
    <property type="match status" value="2"/>
</dbReference>
<feature type="compositionally biased region" description="Acidic residues" evidence="4">
    <location>
        <begin position="1"/>
        <end position="13"/>
    </location>
</feature>
<accession>A0AAN7TDV9</accession>
<feature type="compositionally biased region" description="Basic and acidic residues" evidence="4">
    <location>
        <begin position="27"/>
        <end position="41"/>
    </location>
</feature>
<gene>
    <name evidence="5" type="ORF">LTR62_005277</name>
</gene>
<feature type="repeat" description="WD" evidence="3">
    <location>
        <begin position="317"/>
        <end position="341"/>
    </location>
</feature>
<keyword evidence="1 3" id="KW-0853">WD repeat</keyword>
<comment type="caution">
    <text evidence="5">The sequence shown here is derived from an EMBL/GenBank/DDBJ whole genome shotgun (WGS) entry which is preliminary data.</text>
</comment>
<proteinExistence type="predicted"/>
<dbReference type="PROSITE" id="PS00678">
    <property type="entry name" value="WD_REPEATS_1"/>
    <property type="match status" value="1"/>
</dbReference>
<dbReference type="EMBL" id="JAVRRL010000041">
    <property type="protein sequence ID" value="KAK5111249.1"/>
    <property type="molecule type" value="Genomic_DNA"/>
</dbReference>
<name>A0AAN7TDV9_9PEZI</name>
<evidence type="ECO:0000256" key="1">
    <source>
        <dbReference type="ARBA" id="ARBA00022574"/>
    </source>
</evidence>
<evidence type="ECO:0000256" key="3">
    <source>
        <dbReference type="PROSITE-ProRule" id="PRU00221"/>
    </source>
</evidence>
<organism evidence="5 6">
    <name type="scientific">Meristemomyces frigidus</name>
    <dbReference type="NCBI Taxonomy" id="1508187"/>
    <lineage>
        <taxon>Eukaryota</taxon>
        <taxon>Fungi</taxon>
        <taxon>Dikarya</taxon>
        <taxon>Ascomycota</taxon>
        <taxon>Pezizomycotina</taxon>
        <taxon>Dothideomycetes</taxon>
        <taxon>Dothideomycetidae</taxon>
        <taxon>Mycosphaerellales</taxon>
        <taxon>Teratosphaeriaceae</taxon>
        <taxon>Meristemomyces</taxon>
    </lineage>
</organism>
<dbReference type="InterPro" id="IPR015943">
    <property type="entry name" value="WD40/YVTN_repeat-like_dom_sf"/>
</dbReference>
<dbReference type="InterPro" id="IPR036322">
    <property type="entry name" value="WD40_repeat_dom_sf"/>
</dbReference>
<keyword evidence="2" id="KW-0677">Repeat</keyword>
<sequence length="585" mass="63439">MSDGEEVEVEVNDELQKMLGTASFGKQTKEARAERRIEASKRTVSHGSGKALTGYEDSDDDDSNPKKEDDESDDNDDDSEDDEDELPVSHEMIIKSHDRAITAASLDPSGARLATGSMDCTLKLHDFASMAPNTIRAFKSVDPSATKASSANTETHPINQALFNPQSANHILVTTATPQAKIFSRDGELLTEFAKGDMYLRDMHNTKGHISEVTTGTWHPTEKNICVTAGTDSTLRIWDINHSRSQKEVIVYKSKAAGNAGRSRMTAVVWGQSTGGNLLVSAALDGSLIIWAGEGPYSRPAAEVRSAHAPNTWTSGLDISADGRLVVSRGGDDTIKIWDTRKFRQPVNTVIHASTAAQHPTSNICFSPDSNHVLVGSETGHLHILNPATLKPSLITPVTPGSSLITVLWHRKLNQIITGSANAEVHVLYSPTTSTAGARSVMTRAPKRRHIDDDPNFTTDLSNGISEAAIIVPGTTNTNVASMASRHPTIGLTVSGKSRDPRRPHIPAQTPFSKTNPDAEFVRKNIPLSSLRDEDPREALLKYADMAKSDPVFTNAWATTQPKTVYAEVSDGEEEEGRDAKKTRR</sequence>
<dbReference type="PANTHER" id="PTHR16017:SF0">
    <property type="entry name" value="WD REPEAT-CONTAINING PROTEIN 70"/>
    <property type="match status" value="1"/>
</dbReference>
<evidence type="ECO:0000256" key="4">
    <source>
        <dbReference type="SAM" id="MobiDB-lite"/>
    </source>
</evidence>
<dbReference type="Proteomes" id="UP001310890">
    <property type="component" value="Unassembled WGS sequence"/>
</dbReference>
<dbReference type="InterPro" id="IPR019775">
    <property type="entry name" value="WD40_repeat_CS"/>
</dbReference>
<dbReference type="SUPFAM" id="SSF50978">
    <property type="entry name" value="WD40 repeat-like"/>
    <property type="match status" value="1"/>
</dbReference>
<dbReference type="GO" id="GO:0005634">
    <property type="term" value="C:nucleus"/>
    <property type="evidence" value="ECO:0007669"/>
    <property type="project" value="TreeGrafter"/>
</dbReference>
<feature type="region of interest" description="Disordered" evidence="4">
    <location>
        <begin position="496"/>
        <end position="517"/>
    </location>
</feature>
<evidence type="ECO:0008006" key="7">
    <source>
        <dbReference type="Google" id="ProtNLM"/>
    </source>
</evidence>
<dbReference type="PANTHER" id="PTHR16017">
    <property type="entry name" value="GASTRULATION DEFECTIVE PROTEIN 1-RELATED"/>
    <property type="match status" value="1"/>
</dbReference>
<dbReference type="AlphaFoldDB" id="A0AAN7TDV9"/>
<dbReference type="PROSITE" id="PS50294">
    <property type="entry name" value="WD_REPEATS_REGION"/>
    <property type="match status" value="1"/>
</dbReference>
<feature type="compositionally biased region" description="Acidic residues" evidence="4">
    <location>
        <begin position="70"/>
        <end position="86"/>
    </location>
</feature>
<feature type="repeat" description="WD" evidence="3">
    <location>
        <begin position="94"/>
        <end position="129"/>
    </location>
</feature>
<feature type="region of interest" description="Disordered" evidence="4">
    <location>
        <begin position="564"/>
        <end position="585"/>
    </location>
</feature>
<feature type="repeat" description="WD" evidence="3">
    <location>
        <begin position="206"/>
        <end position="248"/>
    </location>
</feature>
<dbReference type="GO" id="GO:0035861">
    <property type="term" value="C:site of double-strand break"/>
    <property type="evidence" value="ECO:0007669"/>
    <property type="project" value="TreeGrafter"/>
</dbReference>
<evidence type="ECO:0000256" key="2">
    <source>
        <dbReference type="ARBA" id="ARBA00022737"/>
    </source>
</evidence>
<protein>
    <recommendedName>
        <fullName evidence="7">WD repeat protein</fullName>
    </recommendedName>
</protein>
<dbReference type="InterPro" id="IPR001680">
    <property type="entry name" value="WD40_rpt"/>
</dbReference>
<reference evidence="5" key="1">
    <citation type="submission" date="2023-08" db="EMBL/GenBank/DDBJ databases">
        <title>Black Yeasts Isolated from many extreme environments.</title>
        <authorList>
            <person name="Coleine C."/>
            <person name="Stajich J.E."/>
            <person name="Selbmann L."/>
        </authorList>
    </citation>
    <scope>NUCLEOTIDE SEQUENCE</scope>
    <source>
        <strain evidence="5">CCFEE 5401</strain>
    </source>
</reference>
<dbReference type="PROSITE" id="PS50082">
    <property type="entry name" value="WD_REPEATS_2"/>
    <property type="match status" value="3"/>
</dbReference>
<evidence type="ECO:0000313" key="5">
    <source>
        <dbReference type="EMBL" id="KAK5111249.1"/>
    </source>
</evidence>
<dbReference type="Pfam" id="PF00400">
    <property type="entry name" value="WD40"/>
    <property type="match status" value="3"/>
</dbReference>
<feature type="region of interest" description="Disordered" evidence="4">
    <location>
        <begin position="1"/>
        <end position="86"/>
    </location>
</feature>
<evidence type="ECO:0000313" key="6">
    <source>
        <dbReference type="Proteomes" id="UP001310890"/>
    </source>
</evidence>
<dbReference type="InterPro" id="IPR051858">
    <property type="entry name" value="WD_repeat_GAD-1"/>
</dbReference>
<dbReference type="SMART" id="SM00320">
    <property type="entry name" value="WD40"/>
    <property type="match status" value="5"/>
</dbReference>